<dbReference type="CDD" id="cd03676">
    <property type="entry name" value="NUDIX_Tnr3_like"/>
    <property type="match status" value="1"/>
</dbReference>
<dbReference type="PROSITE" id="PS51462">
    <property type="entry name" value="NUDIX"/>
    <property type="match status" value="1"/>
</dbReference>
<name>A0A0E2YY61_9GAMM</name>
<organism evidence="2 3">
    <name type="scientific">Nitrosococcus oceani C-27</name>
    <dbReference type="NCBI Taxonomy" id="314279"/>
    <lineage>
        <taxon>Bacteria</taxon>
        <taxon>Pseudomonadati</taxon>
        <taxon>Pseudomonadota</taxon>
        <taxon>Gammaproteobacteria</taxon>
        <taxon>Chromatiales</taxon>
        <taxon>Chromatiaceae</taxon>
        <taxon>Nitrosococcus</taxon>
    </lineage>
</organism>
<dbReference type="EMBL" id="JPGN01000083">
    <property type="protein sequence ID" value="KFI18368.1"/>
    <property type="molecule type" value="Genomic_DNA"/>
</dbReference>
<accession>A0A0E2YY61</accession>
<dbReference type="Pfam" id="PF15916">
    <property type="entry name" value="DUF4743"/>
    <property type="match status" value="1"/>
</dbReference>
<dbReference type="InterPro" id="IPR015797">
    <property type="entry name" value="NUDIX_hydrolase-like_dom_sf"/>
</dbReference>
<dbReference type="PANTHER" id="PTHR13622">
    <property type="entry name" value="THIAMIN PYROPHOSPHOKINASE"/>
    <property type="match status" value="1"/>
</dbReference>
<gene>
    <name evidence="2" type="ORF">IB75_14610</name>
</gene>
<dbReference type="OrthoDB" id="5621792at2"/>
<dbReference type="Proteomes" id="UP000028839">
    <property type="component" value="Unassembled WGS sequence"/>
</dbReference>
<dbReference type="Gene3D" id="3.90.79.10">
    <property type="entry name" value="Nucleoside Triphosphate Pyrophosphohydrolase"/>
    <property type="match status" value="1"/>
</dbReference>
<dbReference type="Pfam" id="PF00293">
    <property type="entry name" value="NUDIX"/>
    <property type="match status" value="1"/>
</dbReference>
<dbReference type="GO" id="GO:0044715">
    <property type="term" value="F:8-oxo-dGDP phosphatase activity"/>
    <property type="evidence" value="ECO:0007669"/>
    <property type="project" value="TreeGrafter"/>
</dbReference>
<dbReference type="PANTHER" id="PTHR13622:SF8">
    <property type="entry name" value="THIAMIN PYROPHOSPHOKINASE 1"/>
    <property type="match status" value="1"/>
</dbReference>
<comment type="caution">
    <text evidence="2">The sequence shown here is derived from an EMBL/GenBank/DDBJ whole genome shotgun (WGS) entry which is preliminary data.</text>
</comment>
<protein>
    <submittedName>
        <fullName evidence="2">NUDIX hydrolase</fullName>
    </submittedName>
</protein>
<dbReference type="InterPro" id="IPR000086">
    <property type="entry name" value="NUDIX_hydrolase_dom"/>
</dbReference>
<proteinExistence type="predicted"/>
<dbReference type="AlphaFoldDB" id="A0A0E2YY61"/>
<sequence>MSYLHQIKACNSYTLKDFRPFYVDEVQIGHIRSSFAEKLRSWPAVFRVSPAAVYLAPDLHSFATRTEKVKTVLKALVEEGALPRWHGEEYPVTASSREAALFAIDRGAAPYFGIRAFGQHLNGFVNDGDQLKIWIGRRSPNKWNAPDKLDNLVAGGVPHGVPLRENLAKECWEEAAIPPELAAQALSVGYISYRMETAQGFKPDVMYCYDLELPPDFVPQCQDGEVEEFYLWPVEKVAALVRETNSFKKNCNLVIIDFLIRRGFITPEHPDYLEMVAGLRVPLEA</sequence>
<dbReference type="SUPFAM" id="SSF55811">
    <property type="entry name" value="Nudix"/>
    <property type="match status" value="1"/>
</dbReference>
<evidence type="ECO:0000313" key="3">
    <source>
        <dbReference type="Proteomes" id="UP000028839"/>
    </source>
</evidence>
<dbReference type="InterPro" id="IPR031804">
    <property type="entry name" value="DUF4743"/>
</dbReference>
<reference evidence="2 3" key="1">
    <citation type="submission" date="2014-07" db="EMBL/GenBank/DDBJ databases">
        <title>Comparative analysis of Nitrosococcus oceani genome inventories of strains from Pacific and Atlantic gyres.</title>
        <authorList>
            <person name="Lim C.K."/>
            <person name="Wang L."/>
            <person name="Sayavedra-Soto L.A."/>
            <person name="Klotz M.G."/>
        </authorList>
    </citation>
    <scope>NUCLEOTIDE SEQUENCE [LARGE SCALE GENOMIC DNA]</scope>
    <source>
        <strain evidence="2 3">C-27</strain>
    </source>
</reference>
<keyword evidence="2" id="KW-0378">Hydrolase</keyword>
<feature type="domain" description="Nudix hydrolase" evidence="1">
    <location>
        <begin position="116"/>
        <end position="257"/>
    </location>
</feature>
<dbReference type="FunFam" id="3.90.79.10:FF:000019">
    <property type="entry name" value="Thiamin pyrophosphokinase, putative"/>
    <property type="match status" value="1"/>
</dbReference>
<dbReference type="HOGENOM" id="CLU_048013_1_1_6"/>
<evidence type="ECO:0000259" key="1">
    <source>
        <dbReference type="PROSITE" id="PS51462"/>
    </source>
</evidence>
<evidence type="ECO:0000313" key="2">
    <source>
        <dbReference type="EMBL" id="KFI18368.1"/>
    </source>
</evidence>